<dbReference type="Gene3D" id="3.20.20.80">
    <property type="entry name" value="Glycosidases"/>
    <property type="match status" value="1"/>
</dbReference>
<dbReference type="AlphaFoldDB" id="A0A9X4AER8"/>
<keyword evidence="8" id="KW-1185">Reference proteome</keyword>
<dbReference type="Pfam" id="PF22026">
    <property type="entry name" value="Alpha-amylase_C_2"/>
    <property type="match status" value="1"/>
</dbReference>
<dbReference type="InterPro" id="IPR013780">
    <property type="entry name" value="Glyco_hydro_b"/>
</dbReference>
<protein>
    <submittedName>
        <fullName evidence="7">Alpha-amylase family glycosyl hydrolase</fullName>
    </submittedName>
</protein>
<dbReference type="Gene3D" id="2.60.40.1180">
    <property type="entry name" value="Golgi alpha-mannosidase II"/>
    <property type="match status" value="1"/>
</dbReference>
<feature type="domain" description="Glycosyl hydrolase family 13 catalytic" evidence="6">
    <location>
        <begin position="37"/>
        <end position="356"/>
    </location>
</feature>
<keyword evidence="4" id="KW-0472">Membrane</keyword>
<proteinExistence type="predicted"/>
<dbReference type="Pfam" id="PF00128">
    <property type="entry name" value="Alpha-amylase"/>
    <property type="match status" value="1"/>
</dbReference>
<evidence type="ECO:0000256" key="2">
    <source>
        <dbReference type="ARBA" id="ARBA00022723"/>
    </source>
</evidence>
<dbReference type="SUPFAM" id="SSF51011">
    <property type="entry name" value="Glycosyl hydrolase domain"/>
    <property type="match status" value="1"/>
</dbReference>
<keyword evidence="4" id="KW-0812">Transmembrane</keyword>
<dbReference type="SMART" id="SM00642">
    <property type="entry name" value="Aamy"/>
    <property type="match status" value="1"/>
</dbReference>
<organism evidence="7 8">
    <name type="scientific">Aquibacillus salsiterrae</name>
    <dbReference type="NCBI Taxonomy" id="2950439"/>
    <lineage>
        <taxon>Bacteria</taxon>
        <taxon>Bacillati</taxon>
        <taxon>Bacillota</taxon>
        <taxon>Bacilli</taxon>
        <taxon>Bacillales</taxon>
        <taxon>Bacillaceae</taxon>
        <taxon>Aquibacillus</taxon>
    </lineage>
</organism>
<comment type="cofactor">
    <cofactor evidence="1">
        <name>Ca(2+)</name>
        <dbReference type="ChEBI" id="CHEBI:29108"/>
    </cofactor>
</comment>
<dbReference type="Proteomes" id="UP001145069">
    <property type="component" value="Unassembled WGS sequence"/>
</dbReference>
<dbReference type="GO" id="GO:0046872">
    <property type="term" value="F:metal ion binding"/>
    <property type="evidence" value="ECO:0007669"/>
    <property type="project" value="UniProtKB-KW"/>
</dbReference>
<reference evidence="7" key="1">
    <citation type="submission" date="2022-06" db="EMBL/GenBank/DDBJ databases">
        <title>Aquibacillus sp. a new bacterium isolated from soil saline samples.</title>
        <authorList>
            <person name="Galisteo C."/>
            <person name="De La Haba R."/>
            <person name="Sanchez-Porro C."/>
            <person name="Ventosa A."/>
        </authorList>
    </citation>
    <scope>NUCLEOTIDE SEQUENCE</scope>
    <source>
        <strain evidence="7">3ASR75-54</strain>
    </source>
</reference>
<dbReference type="InterPro" id="IPR006047">
    <property type="entry name" value="GH13_cat_dom"/>
</dbReference>
<feature type="transmembrane region" description="Helical" evidence="4">
    <location>
        <begin position="451"/>
        <end position="471"/>
    </location>
</feature>
<keyword evidence="4" id="KW-1133">Transmembrane helix</keyword>
<evidence type="ECO:0000313" key="7">
    <source>
        <dbReference type="EMBL" id="MDC3417232.1"/>
    </source>
</evidence>
<evidence type="ECO:0000256" key="4">
    <source>
        <dbReference type="SAM" id="Phobius"/>
    </source>
</evidence>
<evidence type="ECO:0000259" key="6">
    <source>
        <dbReference type="SMART" id="SM00642"/>
    </source>
</evidence>
<feature type="signal peptide" evidence="5">
    <location>
        <begin position="1"/>
        <end position="25"/>
    </location>
</feature>
<name>A0A9X4AER8_9BACI</name>
<sequence length="481" mass="54083">MIKHTWRSVILCLPLLLVSASFVVAEENWSEQEAIYYILVDRFMNGDASNDFDIDIKDKDAYHGGDLVGITKKLDYIAELGISTINLSPVMDNDGNGYHGFSIVDFQRVDEHFGTIDDLRELVDAAHEMNIKVIVDLPITQISANHPWKMEKGAWITQKSTDIFGQQLIGVNIANPEVERYFIDIANFWVKETGIDGFRLYVNNETSIDFVEQFQQNIYAENKDATILIDSITGDDLANTTTVKKDQAAISAFKKAGVPIEAVLLGLQETSQKARYFDNLFSNRFTREMIKQAQNPSTRWKLALTYLYTVPGVPVLYQGTEIPMDNGVDEPDHRMAQLNGGDDVLNNYINKLAAIRQEFPALTKGDFKVIASNGAMSLYKREYNGQAIYVAINNDVETKTIAITDVPEGKQLTGLLQDNIVRKLKDGQYKIALDRETADIFIVEEDTGINWLFVSFILIVLGGFVFGVVYLGKQNKKNARS</sequence>
<evidence type="ECO:0000313" key="8">
    <source>
        <dbReference type="Proteomes" id="UP001145069"/>
    </source>
</evidence>
<dbReference type="RefSeq" id="WP_272446300.1">
    <property type="nucleotide sequence ID" value="NZ_JAMQKC010000007.1"/>
</dbReference>
<keyword evidence="3 5" id="KW-0732">Signal</keyword>
<dbReference type="InterPro" id="IPR017853">
    <property type="entry name" value="GH"/>
</dbReference>
<accession>A0A9X4AER8</accession>
<evidence type="ECO:0000256" key="5">
    <source>
        <dbReference type="SAM" id="SignalP"/>
    </source>
</evidence>
<dbReference type="GO" id="GO:0016787">
    <property type="term" value="F:hydrolase activity"/>
    <property type="evidence" value="ECO:0007669"/>
    <property type="project" value="UniProtKB-KW"/>
</dbReference>
<dbReference type="InterPro" id="IPR054174">
    <property type="entry name" value="Alpha-amylase-like_C"/>
</dbReference>
<dbReference type="EMBL" id="JAMQKC010000007">
    <property type="protein sequence ID" value="MDC3417232.1"/>
    <property type="molecule type" value="Genomic_DNA"/>
</dbReference>
<keyword evidence="7" id="KW-0378">Hydrolase</keyword>
<dbReference type="GO" id="GO:0005975">
    <property type="term" value="P:carbohydrate metabolic process"/>
    <property type="evidence" value="ECO:0007669"/>
    <property type="project" value="InterPro"/>
</dbReference>
<gene>
    <name evidence="7" type="ORF">NC799_09935</name>
</gene>
<evidence type="ECO:0000256" key="1">
    <source>
        <dbReference type="ARBA" id="ARBA00001913"/>
    </source>
</evidence>
<evidence type="ECO:0000256" key="3">
    <source>
        <dbReference type="ARBA" id="ARBA00022729"/>
    </source>
</evidence>
<comment type="caution">
    <text evidence="7">The sequence shown here is derived from an EMBL/GenBank/DDBJ whole genome shotgun (WGS) entry which is preliminary data.</text>
</comment>
<dbReference type="PANTHER" id="PTHR10357">
    <property type="entry name" value="ALPHA-AMYLASE FAMILY MEMBER"/>
    <property type="match status" value="1"/>
</dbReference>
<feature type="chain" id="PRO_5040885311" evidence="5">
    <location>
        <begin position="26"/>
        <end position="481"/>
    </location>
</feature>
<dbReference type="PANTHER" id="PTHR10357:SF215">
    <property type="entry name" value="ALPHA-AMYLASE 1"/>
    <property type="match status" value="1"/>
</dbReference>
<dbReference type="SUPFAM" id="SSF51445">
    <property type="entry name" value="(Trans)glycosidases"/>
    <property type="match status" value="1"/>
</dbReference>
<keyword evidence="2" id="KW-0479">Metal-binding</keyword>